<protein>
    <submittedName>
        <fullName evidence="1">Uncharacterized protein</fullName>
    </submittedName>
</protein>
<dbReference type="Proteomes" id="UP001214530">
    <property type="component" value="Chromosome"/>
</dbReference>
<evidence type="ECO:0000313" key="2">
    <source>
        <dbReference type="Proteomes" id="UP001214530"/>
    </source>
</evidence>
<evidence type="ECO:0000313" key="1">
    <source>
        <dbReference type="EMBL" id="WEK21327.1"/>
    </source>
</evidence>
<dbReference type="AlphaFoldDB" id="A0AAJ5WEX3"/>
<sequence>MEIPNHISAIAKIVRDDWKKIYFGAEPYLQAMEQIDCIDQMYYEDTAEQIVRYFLTNASSWRGEIAKAVKARLKELLGE</sequence>
<gene>
    <name evidence="1" type="ORF">P0Y49_09255</name>
</gene>
<organism evidence="1 2">
    <name type="scientific">Candidatus Pedobacter colombiensis</name>
    <dbReference type="NCBI Taxonomy" id="3121371"/>
    <lineage>
        <taxon>Bacteria</taxon>
        <taxon>Pseudomonadati</taxon>
        <taxon>Bacteroidota</taxon>
        <taxon>Sphingobacteriia</taxon>
        <taxon>Sphingobacteriales</taxon>
        <taxon>Sphingobacteriaceae</taxon>
        <taxon>Pedobacter</taxon>
    </lineage>
</organism>
<accession>A0AAJ5WEX3</accession>
<proteinExistence type="predicted"/>
<dbReference type="EMBL" id="CP119313">
    <property type="protein sequence ID" value="WEK21327.1"/>
    <property type="molecule type" value="Genomic_DNA"/>
</dbReference>
<name>A0AAJ5WEX3_9SPHI</name>
<reference evidence="1" key="1">
    <citation type="submission" date="2023-03" db="EMBL/GenBank/DDBJ databases">
        <title>Andean soil-derived lignocellulolytic bacterial consortium as a source of novel taxa and putative plastic-active enzymes.</title>
        <authorList>
            <person name="Diaz-Garcia L."/>
            <person name="Chuvochina M."/>
            <person name="Feuerriegel G."/>
            <person name="Bunk B."/>
            <person name="Sproer C."/>
            <person name="Streit W.R."/>
            <person name="Rodriguez L.M."/>
            <person name="Overmann J."/>
            <person name="Jimenez D.J."/>
        </authorList>
    </citation>
    <scope>NUCLEOTIDE SEQUENCE</scope>
    <source>
        <strain evidence="1">MAG 3858</strain>
    </source>
</reference>